<dbReference type="FunFam" id="3.40.50.620:FF:000145">
    <property type="entry name" value="ATP-binding domain containing protein"/>
    <property type="match status" value="1"/>
</dbReference>
<dbReference type="GO" id="GO:0005524">
    <property type="term" value="F:ATP binding"/>
    <property type="evidence" value="ECO:0007669"/>
    <property type="project" value="UniProtKB-KW"/>
</dbReference>
<reference evidence="11" key="1">
    <citation type="submission" date="2014-01" db="EMBL/GenBank/DDBJ databases">
        <authorList>
            <person name="Aslett M."/>
        </authorList>
    </citation>
    <scope>NUCLEOTIDE SEQUENCE</scope>
    <source>
        <strain evidence="11">CDC</strain>
    </source>
</reference>
<evidence type="ECO:0000256" key="6">
    <source>
        <dbReference type="ARBA" id="ARBA00022840"/>
    </source>
</evidence>
<evidence type="ECO:0000259" key="10">
    <source>
        <dbReference type="Pfam" id="PF01902"/>
    </source>
</evidence>
<evidence type="ECO:0000256" key="7">
    <source>
        <dbReference type="ARBA" id="ARBA00029814"/>
    </source>
</evidence>
<evidence type="ECO:0000313" key="13">
    <source>
        <dbReference type="Proteomes" id="UP000027581"/>
    </source>
</evidence>
<dbReference type="PANTHER" id="PTHR12196">
    <property type="entry name" value="DOMAIN OF UNKNOWN FUNCTION 71 DUF71 -CONTAINING PROTEIN"/>
    <property type="match status" value="1"/>
</dbReference>
<comment type="catalytic activity">
    <reaction evidence="9">
        <text>diphthine-[translation elongation factor 2] + NH4(+) + ATP = diphthamide-[translation elongation factor 2] + AMP + diphosphate + H(+)</text>
        <dbReference type="Rhea" id="RHEA:19753"/>
        <dbReference type="Rhea" id="RHEA-COMP:10172"/>
        <dbReference type="Rhea" id="RHEA-COMP:10174"/>
        <dbReference type="ChEBI" id="CHEBI:15378"/>
        <dbReference type="ChEBI" id="CHEBI:16692"/>
        <dbReference type="ChEBI" id="CHEBI:28938"/>
        <dbReference type="ChEBI" id="CHEBI:30616"/>
        <dbReference type="ChEBI" id="CHEBI:33019"/>
        <dbReference type="ChEBI" id="CHEBI:82696"/>
        <dbReference type="ChEBI" id="CHEBI:456215"/>
        <dbReference type="EC" id="6.3.1.14"/>
    </reaction>
</comment>
<protein>
    <recommendedName>
        <fullName evidence="3">Diphthine--ammonia ligase</fullName>
        <ecNumber evidence="2">6.3.1.14</ecNumber>
    </recommendedName>
    <alternativeName>
        <fullName evidence="7">Diphthamide synthase</fullName>
    </alternativeName>
    <alternativeName>
        <fullName evidence="8">Diphthamide synthetase</fullName>
    </alternativeName>
</protein>
<keyword evidence="13" id="KW-1185">Reference proteome</keyword>
<gene>
    <name evidence="11" type="ORF">PRCDC_1221800</name>
    <name evidence="12" type="ORF">PRG01_1225800</name>
</gene>
<evidence type="ECO:0000313" key="11">
    <source>
        <dbReference type="EMBL" id="CDO65501.1"/>
    </source>
</evidence>
<dbReference type="EMBL" id="HG810773">
    <property type="protein sequence ID" value="CDO65501.1"/>
    <property type="molecule type" value="Genomic_DNA"/>
</dbReference>
<evidence type="ECO:0000256" key="1">
    <source>
        <dbReference type="ARBA" id="ARBA00005156"/>
    </source>
</evidence>
<dbReference type="AlphaFoldDB" id="A0A060RVU3"/>
<dbReference type="OrthoDB" id="686384at2759"/>
<keyword evidence="4" id="KW-0436">Ligase</keyword>
<reference evidence="11" key="2">
    <citation type="submission" date="2014-05" db="EMBL/GenBank/DDBJ databases">
        <title>The genome sequences of chimpanzee malaria parasites reveal the path to human adaptation.</title>
        <authorList>
            <person name="Otto T.D."/>
            <person name="Rayner J.C."/>
            <person name="Boehme U."/>
            <person name="Pain A."/>
            <person name="Spottiswoode N."/>
            <person name="Sanders M."/>
            <person name="Quail M."/>
            <person name="Ollomo B."/>
            <person name="Renaud F."/>
            <person name="Thomas A.W."/>
            <person name="Prugnolle F."/>
            <person name="Conway D.J."/>
            <person name="Newbold C."/>
            <person name="Berriman M."/>
        </authorList>
    </citation>
    <scope>NUCLEOTIDE SEQUENCE [LARGE SCALE GENOMIC DNA]</scope>
    <source>
        <strain evidence="11">CDC</strain>
    </source>
</reference>
<keyword evidence="5" id="KW-0547">Nucleotide-binding</keyword>
<dbReference type="Proteomes" id="UP000240500">
    <property type="component" value="Chromosome 12"/>
</dbReference>
<feature type="domain" description="Diphthamide synthase" evidence="10">
    <location>
        <begin position="1"/>
        <end position="227"/>
    </location>
</feature>
<dbReference type="Gene3D" id="3.40.50.620">
    <property type="entry name" value="HUPs"/>
    <property type="match status" value="1"/>
</dbReference>
<dbReference type="PIRSF" id="PIRSF039123">
    <property type="entry name" value="Diphthamide_synthase"/>
    <property type="match status" value="1"/>
</dbReference>
<evidence type="ECO:0000256" key="2">
    <source>
        <dbReference type="ARBA" id="ARBA00012089"/>
    </source>
</evidence>
<dbReference type="GO" id="GO:0017178">
    <property type="term" value="F:diphthine-ammonia ligase activity"/>
    <property type="evidence" value="ECO:0007669"/>
    <property type="project" value="UniProtKB-EC"/>
</dbReference>
<dbReference type="GO" id="GO:0017183">
    <property type="term" value="P:protein histidyl modification to diphthamide"/>
    <property type="evidence" value="ECO:0007669"/>
    <property type="project" value="TreeGrafter"/>
</dbReference>
<dbReference type="VEuPathDB" id="PlasmoDB:PRCDC_1221800"/>
<comment type="pathway">
    <text evidence="1">Protein modification; peptidyl-diphthamide biosynthesis.</text>
</comment>
<reference evidence="12 14" key="3">
    <citation type="submission" date="2016-09" db="EMBL/GenBank/DDBJ databases">
        <authorList>
            <consortium name="Pathogen Informatics"/>
        </authorList>
    </citation>
    <scope>NUCLEOTIDE SEQUENCE [LARGE SCALE GENOMIC DNA]</scope>
</reference>
<dbReference type="Proteomes" id="UP000027581">
    <property type="component" value="Unassembled WGS sequence"/>
</dbReference>
<sequence>MNVLGLISGGKDSIQNLCYCHKNGHTIVALAHLIPYEYQNETDSFMYQSAGFELVPSIARCMEKPLIQHEIKRKAIKLDLAYTYDPNDEVEDLFELIHKAKTQFPSINAVSCGAIKSTYQKKRLEHVCERLNLDILTYLWDRDEKEILQGMINDGVEAILVKIASYGLKKEHVGKSIKEMYEYLKMINEKYGLNICGEGGEYETATLDCPLFKHKIIIEDYEVIQHTDDLVSPVFLFKPLKWKLEKK</sequence>
<keyword evidence="6 11" id="KW-0067">ATP-binding</keyword>
<dbReference type="SUPFAM" id="SSF52402">
    <property type="entry name" value="Adenine nucleotide alpha hydrolases-like"/>
    <property type="match status" value="1"/>
</dbReference>
<dbReference type="CDD" id="cd01994">
    <property type="entry name" value="AANH_PF0828-like"/>
    <property type="match status" value="1"/>
</dbReference>
<dbReference type="Pfam" id="PF01902">
    <property type="entry name" value="Diphthami_syn_2"/>
    <property type="match status" value="1"/>
</dbReference>
<dbReference type="EC" id="6.3.1.14" evidence="2"/>
<dbReference type="InterPro" id="IPR030662">
    <property type="entry name" value="DPH6/MJ0570"/>
</dbReference>
<accession>A0A060RVU3</accession>
<dbReference type="InterPro" id="IPR002761">
    <property type="entry name" value="Diphthami_syn_dom"/>
</dbReference>
<name>A0A060RVU3_PLARE</name>
<evidence type="ECO:0000256" key="5">
    <source>
        <dbReference type="ARBA" id="ARBA00022741"/>
    </source>
</evidence>
<evidence type="ECO:0000256" key="8">
    <source>
        <dbReference type="ARBA" id="ARBA00031552"/>
    </source>
</evidence>
<dbReference type="VEuPathDB" id="PlasmoDB:PRG01_1225800"/>
<proteinExistence type="predicted"/>
<dbReference type="Gene3D" id="3.90.1490.10">
    <property type="entry name" value="putative n-type atp pyrophosphatase, domain 2"/>
    <property type="match status" value="1"/>
</dbReference>
<evidence type="ECO:0000313" key="14">
    <source>
        <dbReference type="Proteomes" id="UP000240500"/>
    </source>
</evidence>
<dbReference type="FunFam" id="3.90.1490.10:FF:000001">
    <property type="entry name" value="Diphthine--ammonia ligase"/>
    <property type="match status" value="1"/>
</dbReference>
<evidence type="ECO:0000256" key="3">
    <source>
        <dbReference type="ARBA" id="ARBA00018426"/>
    </source>
</evidence>
<dbReference type="InterPro" id="IPR014729">
    <property type="entry name" value="Rossmann-like_a/b/a_fold"/>
</dbReference>
<dbReference type="NCBIfam" id="TIGR00290">
    <property type="entry name" value="MJ0570_dom"/>
    <property type="match status" value="1"/>
</dbReference>
<evidence type="ECO:0000313" key="12">
    <source>
        <dbReference type="EMBL" id="SOV80662.1"/>
    </source>
</evidence>
<evidence type="ECO:0000256" key="9">
    <source>
        <dbReference type="ARBA" id="ARBA00048108"/>
    </source>
</evidence>
<organism evidence="11 13">
    <name type="scientific">Plasmodium reichenowi</name>
    <dbReference type="NCBI Taxonomy" id="5854"/>
    <lineage>
        <taxon>Eukaryota</taxon>
        <taxon>Sar</taxon>
        <taxon>Alveolata</taxon>
        <taxon>Apicomplexa</taxon>
        <taxon>Aconoidasida</taxon>
        <taxon>Haemosporida</taxon>
        <taxon>Plasmodiidae</taxon>
        <taxon>Plasmodium</taxon>
        <taxon>Plasmodium (Laverania)</taxon>
    </lineage>
</organism>
<dbReference type="PANTHER" id="PTHR12196:SF2">
    <property type="entry name" value="DIPHTHINE--AMMONIA LIGASE"/>
    <property type="match status" value="1"/>
</dbReference>
<dbReference type="EMBL" id="LT969575">
    <property type="protein sequence ID" value="SOV80662.1"/>
    <property type="molecule type" value="Genomic_DNA"/>
</dbReference>
<evidence type="ECO:0000256" key="4">
    <source>
        <dbReference type="ARBA" id="ARBA00022598"/>
    </source>
</evidence>